<dbReference type="InterPro" id="IPR011335">
    <property type="entry name" value="Restrct_endonuc-II-like"/>
</dbReference>
<keyword evidence="1" id="KW-0540">Nuclease</keyword>
<keyword evidence="2" id="KW-1185">Reference proteome</keyword>
<name>A0A841A9T2_9MICO</name>
<dbReference type="GO" id="GO:0004519">
    <property type="term" value="F:endonuclease activity"/>
    <property type="evidence" value="ECO:0007669"/>
    <property type="project" value="UniProtKB-KW"/>
</dbReference>
<dbReference type="EMBL" id="JACHLZ010000001">
    <property type="protein sequence ID" value="MBB5830707.1"/>
    <property type="molecule type" value="Genomic_DNA"/>
</dbReference>
<sequence>MTCRKIDGITHQRTLRERGVTRVAIQERTARGEHRTVRPWYVTAAAPPELVALLELGLRPTCLDAASLLGFWTPPHTGVHAYRPRMLRLPPELEETMVLPLRRGRRSGNGEKPLQRLVLHGPELRAWSDDDPVPDLSLVLEHAARCLPTVKAAVLFESALQRNVLSRADLELVLARLPLRIRQSLSRVRNDAESGTETAVRWWLESRGIAVRAQVRFPDDFRRMDLLVGRSWIIECDSRQFHDDPLASAADRARDLYLESIGYRVTRLSWEQVFLHWADTRGKLLRILRRGDYRREPRRRAEAG</sequence>
<dbReference type="Proteomes" id="UP000588158">
    <property type="component" value="Unassembled WGS sequence"/>
</dbReference>
<comment type="caution">
    <text evidence="1">The sequence shown here is derived from an EMBL/GenBank/DDBJ whole genome shotgun (WGS) entry which is preliminary data.</text>
</comment>
<protein>
    <submittedName>
        <fullName evidence="1">Very-short-patch-repair endonuclease</fullName>
    </submittedName>
</protein>
<accession>A0A841A9T2</accession>
<dbReference type="RefSeq" id="WP_184324286.1">
    <property type="nucleotide sequence ID" value="NZ_JACHLZ010000001.1"/>
</dbReference>
<dbReference type="Gene3D" id="3.40.960.10">
    <property type="entry name" value="VSR Endonuclease"/>
    <property type="match status" value="1"/>
</dbReference>
<reference evidence="1 2" key="1">
    <citation type="submission" date="2020-08" db="EMBL/GenBank/DDBJ databases">
        <title>Sequencing the genomes of 1000 actinobacteria strains.</title>
        <authorList>
            <person name="Klenk H.-P."/>
        </authorList>
    </citation>
    <scope>NUCLEOTIDE SEQUENCE [LARGE SCALE GENOMIC DNA]</scope>
    <source>
        <strain evidence="1 2">DSM 28796</strain>
    </source>
</reference>
<organism evidence="1 2">
    <name type="scientific">Brachybacterium aquaticum</name>
    <dbReference type="NCBI Taxonomy" id="1432564"/>
    <lineage>
        <taxon>Bacteria</taxon>
        <taxon>Bacillati</taxon>
        <taxon>Actinomycetota</taxon>
        <taxon>Actinomycetes</taxon>
        <taxon>Micrococcales</taxon>
        <taxon>Dermabacteraceae</taxon>
        <taxon>Brachybacterium</taxon>
    </lineage>
</organism>
<keyword evidence="1" id="KW-0378">Hydrolase</keyword>
<gene>
    <name evidence="1" type="ORF">HNR70_000520</name>
</gene>
<evidence type="ECO:0000313" key="2">
    <source>
        <dbReference type="Proteomes" id="UP000588158"/>
    </source>
</evidence>
<keyword evidence="1" id="KW-0255">Endonuclease</keyword>
<proteinExistence type="predicted"/>
<evidence type="ECO:0000313" key="1">
    <source>
        <dbReference type="EMBL" id="MBB5830707.1"/>
    </source>
</evidence>
<dbReference type="AlphaFoldDB" id="A0A841A9T2"/>
<dbReference type="SUPFAM" id="SSF52980">
    <property type="entry name" value="Restriction endonuclease-like"/>
    <property type="match status" value="1"/>
</dbReference>